<protein>
    <recommendedName>
        <fullName evidence="11">DNA-directed RNA polymerase subunit beta'</fullName>
        <shortName evidence="11">RNAP subunit beta'</shortName>
        <ecNumber evidence="11">2.7.7.6</ecNumber>
    </recommendedName>
    <alternativeName>
        <fullName evidence="11">RNA polymerase subunit beta'</fullName>
    </alternativeName>
    <alternativeName>
        <fullName evidence="11">Transcriptase subunit beta'</fullName>
    </alternativeName>
</protein>
<dbReference type="HAMAP" id="MF_01322">
    <property type="entry name" value="RNApol_bact_RpoC"/>
    <property type="match status" value="1"/>
</dbReference>
<comment type="function">
    <text evidence="1 11 12">DNA-dependent RNA polymerase catalyzes the transcription of DNA into RNA using the four ribonucleoside triphosphates as substrates.</text>
</comment>
<feature type="binding site" evidence="11">
    <location>
        <position position="75"/>
    </location>
    <ligand>
        <name>Zn(2+)</name>
        <dbReference type="ChEBI" id="CHEBI:29105"/>
        <label>1</label>
    </ligand>
</feature>
<comment type="cofactor">
    <cofactor evidence="11">
        <name>Mg(2+)</name>
        <dbReference type="ChEBI" id="CHEBI:18420"/>
    </cofactor>
    <text evidence="11">Binds 1 Mg(2+) ion per subunit.</text>
</comment>
<evidence type="ECO:0000256" key="11">
    <source>
        <dbReference type="HAMAP-Rule" id="MF_01322"/>
    </source>
</evidence>
<evidence type="ECO:0000256" key="1">
    <source>
        <dbReference type="ARBA" id="ARBA00004026"/>
    </source>
</evidence>
<dbReference type="InterPro" id="IPR038120">
    <property type="entry name" value="Rpb1_funnel_sf"/>
</dbReference>
<keyword evidence="3 11" id="KW-0240">DNA-directed RNA polymerase</keyword>
<feature type="binding site" evidence="11">
    <location>
        <position position="449"/>
    </location>
    <ligand>
        <name>Mg(2+)</name>
        <dbReference type="ChEBI" id="CHEBI:18420"/>
    </ligand>
</feature>
<dbReference type="PANTHER" id="PTHR19376">
    <property type="entry name" value="DNA-DIRECTED RNA POLYMERASE"/>
    <property type="match status" value="1"/>
</dbReference>
<dbReference type="Pfam" id="PF00623">
    <property type="entry name" value="RNA_pol_Rpb1_2"/>
    <property type="match status" value="1"/>
</dbReference>
<feature type="domain" description="RNA polymerase N-terminal" evidence="13">
    <location>
        <begin position="224"/>
        <end position="503"/>
    </location>
</feature>
<dbReference type="InterPro" id="IPR007083">
    <property type="entry name" value="RNA_pol_Rpb1_4"/>
</dbReference>
<feature type="binding site" evidence="11">
    <location>
        <position position="78"/>
    </location>
    <ligand>
        <name>Zn(2+)</name>
        <dbReference type="ChEBI" id="CHEBI:29105"/>
        <label>1</label>
    </ligand>
</feature>
<keyword evidence="6 11" id="KW-0479">Metal-binding</keyword>
<keyword evidence="7 11" id="KW-0862">Zinc</keyword>
<dbReference type="Pfam" id="PF05000">
    <property type="entry name" value="RNA_pol_Rpb1_4"/>
    <property type="match status" value="1"/>
</dbReference>
<dbReference type="GO" id="GO:0006351">
    <property type="term" value="P:DNA-templated transcription"/>
    <property type="evidence" value="ECO:0007669"/>
    <property type="project" value="UniProtKB-UniRule"/>
</dbReference>
<dbReference type="GO" id="GO:0008270">
    <property type="term" value="F:zinc ion binding"/>
    <property type="evidence" value="ECO:0007669"/>
    <property type="project" value="UniProtKB-UniRule"/>
</dbReference>
<comment type="catalytic activity">
    <reaction evidence="10 11 12">
        <text>RNA(n) + a ribonucleoside 5'-triphosphate = RNA(n+1) + diphosphate</text>
        <dbReference type="Rhea" id="RHEA:21248"/>
        <dbReference type="Rhea" id="RHEA-COMP:14527"/>
        <dbReference type="Rhea" id="RHEA-COMP:17342"/>
        <dbReference type="ChEBI" id="CHEBI:33019"/>
        <dbReference type="ChEBI" id="CHEBI:61557"/>
        <dbReference type="ChEBI" id="CHEBI:140395"/>
        <dbReference type="EC" id="2.7.7.6"/>
    </reaction>
</comment>
<keyword evidence="5 11" id="KW-0548">Nucleotidyltransferase</keyword>
<dbReference type="GO" id="GO:0003899">
    <property type="term" value="F:DNA-directed RNA polymerase activity"/>
    <property type="evidence" value="ECO:0007669"/>
    <property type="project" value="UniProtKB-UniRule"/>
</dbReference>
<dbReference type="CDD" id="cd01609">
    <property type="entry name" value="RNAP_beta'_N"/>
    <property type="match status" value="1"/>
</dbReference>
<evidence type="ECO:0000259" key="13">
    <source>
        <dbReference type="SMART" id="SM00663"/>
    </source>
</evidence>
<comment type="caution">
    <text evidence="14">The sequence shown here is derived from an EMBL/GenBank/DDBJ whole genome shotgun (WGS) entry which is preliminary data.</text>
</comment>
<sequence length="1219" mass="135787">MIDVNKFESMQIGIASPDKIRSWSYGEVKKPETINYRTLKPERDGLFDERIFGPTKDWECACGKYKRIRYKGIVCDRCGVEVTRSKVRRERMGHIELAAPVTHIWYFKGIPSRMGLVLDMSPRALEEVIYFAAYVVIDPGDTGLEKKQLLTEREYREKREEFGDRFNAKMGAEAVKELLMDVDLDKECKALKAELKSAQGQKRTRAIRRLDILDAFRKSGNRPEWMVMDVIPVIPPDLRPMVQLEGGRFATSDLNDLYRRVINRNNRLKRLLDLNAPSIIVQNEKRMLQEAVDALIDNGRRGRPVAGPGNRPLKSLSHMLKGKQGRFRQNLLGKRVDYSGRSVIDVGPTLKFYQCGLPREMALELFKPFVMRELVKRKLASNIKNARRQIDRQDDNVWDVLDDVIKERPVLLNRAPTLHRLGIQAFEPVLVDGKAMRLHPLVCEAYNADFDGDQMAIHVPLSDEAQAEARLLMLAAHHILAPRDGEPIVTPSQDIVLGNYFLTMEKKNDIGEGKVFKDKNEVIMAFQNGDVHLHTRIGLAVESMPKKPFTDEQRKMIMRTSVGKVIFNEVLPEDFPFLNEPTKDNIMNGVPDDYFVGKGEDVKATIANAPLTDPFAKGFLSDIIAQVFKVYKVQRTSDLLDDMKTLGYTQATLSGLTVGVADVPELKEKGTIIQAARDKVALVAKQYRRGLITNEERHNQVIAIWNNAKDEIQQKLEDSFGKNTSNPIVMMSNSGARGNISNFTQLAGMRGLMGAPNGGMMEVPVTSNFREGLSVQEMFMSSHGARKGMTDTALKTADSGYLTRRLVDVAQDVIVREEDCGTDRGLVVRAIRDGNEIVEGLYDRLVGRYTAKSVKDPQTGDVIAPRGTLMDEEIAQKIVDAGVEEVTIRSVFTCDAEHGVCRKCYGRNLATGEEVEVGEAVGTVAAQSIGEPGTQLTMRNFHTGGVAGGDDITQGLPRVQEIFEARNPKGQAVITEVTGEVTAIDENPAEHTREITVEGQTDTRTYSVPYASSVAVAEGDHIERGQKLTSGSIDPKQLIKVCDTITTENYLLAEVQKVYRMQGVDISDKHVEVMVRQMLQKVRVMDPGDTDILPGTLLDIADFNHKNTGTLINGGIPATARPVLLGITKASLETNSFLSAASFQETTRVLTDASIRGKNDPLLGLKENVIIGKIIPAGTGMAKYRHMEPETVNKVASNMYSTLSDVEKQMKANEENNND</sequence>
<evidence type="ECO:0000256" key="3">
    <source>
        <dbReference type="ARBA" id="ARBA00022478"/>
    </source>
</evidence>
<comment type="subunit">
    <text evidence="11">The RNAP catalytic core consists of 2 alpha, 1 beta, 1 beta' and 1 omega subunit. When a sigma factor is associated with the core the holoenzyme is formed, which can initiate transcription.</text>
</comment>
<keyword evidence="9 11" id="KW-0804">Transcription</keyword>
<dbReference type="FunFam" id="4.10.860.120:FF:000001">
    <property type="entry name" value="DNA-directed RNA polymerase subunit beta"/>
    <property type="match status" value="1"/>
</dbReference>
<dbReference type="Gene3D" id="1.10.1790.20">
    <property type="match status" value="1"/>
</dbReference>
<evidence type="ECO:0000256" key="6">
    <source>
        <dbReference type="ARBA" id="ARBA00022723"/>
    </source>
</evidence>
<dbReference type="EMBL" id="JAHLFS010000031">
    <property type="protein sequence ID" value="MBU3851476.1"/>
    <property type="molecule type" value="Genomic_DNA"/>
</dbReference>
<dbReference type="Proteomes" id="UP000777303">
    <property type="component" value="Unassembled WGS sequence"/>
</dbReference>
<reference evidence="14" key="2">
    <citation type="submission" date="2021-04" db="EMBL/GenBank/DDBJ databases">
        <authorList>
            <person name="Gilroy R."/>
        </authorList>
    </citation>
    <scope>NUCLEOTIDE SEQUENCE</scope>
    <source>
        <strain evidence="14">F6-6636</strain>
    </source>
</reference>
<dbReference type="Pfam" id="PF04997">
    <property type="entry name" value="RNA_pol_Rpb1_1"/>
    <property type="match status" value="1"/>
</dbReference>
<evidence type="ECO:0000313" key="15">
    <source>
        <dbReference type="Proteomes" id="UP000777303"/>
    </source>
</evidence>
<comment type="similarity">
    <text evidence="2 11 12">Belongs to the RNA polymerase beta' chain family.</text>
</comment>
<feature type="binding site" evidence="11">
    <location>
        <position position="451"/>
    </location>
    <ligand>
        <name>Mg(2+)</name>
        <dbReference type="ChEBI" id="CHEBI:18420"/>
    </ligand>
</feature>
<feature type="binding site" evidence="11">
    <location>
        <position position="820"/>
    </location>
    <ligand>
        <name>Zn(2+)</name>
        <dbReference type="ChEBI" id="CHEBI:29105"/>
        <label>2</label>
    </ligand>
</feature>
<dbReference type="InterPro" id="IPR007080">
    <property type="entry name" value="RNA_pol_Rpb1_1"/>
</dbReference>
<dbReference type="Gene3D" id="1.10.40.90">
    <property type="match status" value="1"/>
</dbReference>
<keyword evidence="4 11" id="KW-0808">Transferase</keyword>
<feature type="binding site" evidence="11">
    <location>
        <position position="894"/>
    </location>
    <ligand>
        <name>Zn(2+)</name>
        <dbReference type="ChEBI" id="CHEBI:29105"/>
        <label>2</label>
    </ligand>
</feature>
<feature type="binding site" evidence="11">
    <location>
        <position position="453"/>
    </location>
    <ligand>
        <name>Mg(2+)</name>
        <dbReference type="ChEBI" id="CHEBI:18420"/>
    </ligand>
</feature>
<dbReference type="Gene3D" id="4.10.860.120">
    <property type="entry name" value="RNA polymerase II, clamp domain"/>
    <property type="match status" value="1"/>
</dbReference>
<evidence type="ECO:0000313" key="14">
    <source>
        <dbReference type="EMBL" id="MBU3851476.1"/>
    </source>
</evidence>
<evidence type="ECO:0000256" key="8">
    <source>
        <dbReference type="ARBA" id="ARBA00022842"/>
    </source>
</evidence>
<evidence type="ECO:0000256" key="4">
    <source>
        <dbReference type="ARBA" id="ARBA00022679"/>
    </source>
</evidence>
<feature type="binding site" evidence="11">
    <location>
        <position position="62"/>
    </location>
    <ligand>
        <name>Zn(2+)</name>
        <dbReference type="ChEBI" id="CHEBI:29105"/>
        <label>1</label>
    </ligand>
</feature>
<dbReference type="PANTHER" id="PTHR19376:SF54">
    <property type="entry name" value="DNA-DIRECTED RNA POLYMERASE SUBUNIT BETA"/>
    <property type="match status" value="1"/>
</dbReference>
<gene>
    <name evidence="11 14" type="primary">rpoC</name>
    <name evidence="14" type="ORF">H9901_02135</name>
</gene>
<evidence type="ECO:0000256" key="12">
    <source>
        <dbReference type="RuleBase" id="RU004279"/>
    </source>
</evidence>
<evidence type="ECO:0000256" key="7">
    <source>
        <dbReference type="ARBA" id="ARBA00022833"/>
    </source>
</evidence>
<accession>A0A948X0N0</accession>
<dbReference type="EC" id="2.7.7.6" evidence="11"/>
<dbReference type="SUPFAM" id="SSF64484">
    <property type="entry name" value="beta and beta-prime subunits of DNA dependent RNA-polymerase"/>
    <property type="match status" value="1"/>
</dbReference>
<dbReference type="InterPro" id="IPR007066">
    <property type="entry name" value="RNA_pol_Rpb1_3"/>
</dbReference>
<dbReference type="Pfam" id="PF04983">
    <property type="entry name" value="RNA_pol_Rpb1_3"/>
    <property type="match status" value="1"/>
</dbReference>
<evidence type="ECO:0000256" key="10">
    <source>
        <dbReference type="ARBA" id="ARBA00048552"/>
    </source>
</evidence>
<reference evidence="14" key="1">
    <citation type="journal article" date="2021" name="PeerJ">
        <title>Extensive microbial diversity within the chicken gut microbiome revealed by metagenomics and culture.</title>
        <authorList>
            <person name="Gilroy R."/>
            <person name="Ravi A."/>
            <person name="Getino M."/>
            <person name="Pursley I."/>
            <person name="Horton D.L."/>
            <person name="Alikhan N.F."/>
            <person name="Baker D."/>
            <person name="Gharbi K."/>
            <person name="Hall N."/>
            <person name="Watson M."/>
            <person name="Adriaenssens E.M."/>
            <person name="Foster-Nyarko E."/>
            <person name="Jarju S."/>
            <person name="Secka A."/>
            <person name="Antonio M."/>
            <person name="Oren A."/>
            <person name="Chaudhuri R.R."/>
            <person name="La Ragione R."/>
            <person name="Hildebrand F."/>
            <person name="Pallen M.J."/>
        </authorList>
    </citation>
    <scope>NUCLEOTIDE SEQUENCE</scope>
    <source>
        <strain evidence="14">F6-6636</strain>
    </source>
</reference>
<proteinExistence type="inferred from homology"/>
<dbReference type="InterPro" id="IPR007081">
    <property type="entry name" value="RNA_pol_Rpb1_5"/>
</dbReference>
<dbReference type="Gene3D" id="1.10.274.100">
    <property type="entry name" value="RNA polymerase Rpb1, domain 3"/>
    <property type="match status" value="1"/>
</dbReference>
<name>A0A948X0N0_9LACO</name>
<dbReference type="InterPro" id="IPR000722">
    <property type="entry name" value="RNA_pol_asu"/>
</dbReference>
<dbReference type="SMART" id="SM00663">
    <property type="entry name" value="RPOLA_N"/>
    <property type="match status" value="1"/>
</dbReference>
<evidence type="ECO:0000256" key="9">
    <source>
        <dbReference type="ARBA" id="ARBA00023163"/>
    </source>
</evidence>
<dbReference type="Gene3D" id="2.40.50.100">
    <property type="match status" value="1"/>
</dbReference>
<dbReference type="Gene3D" id="2.40.40.20">
    <property type="match status" value="1"/>
</dbReference>
<dbReference type="InterPro" id="IPR012754">
    <property type="entry name" value="DNA-dir_RpoC_beta_prime_bact"/>
</dbReference>
<comment type="cofactor">
    <cofactor evidence="11">
        <name>Zn(2+)</name>
        <dbReference type="ChEBI" id="CHEBI:29105"/>
    </cofactor>
    <text evidence="11">Binds 2 Zn(2+) ions per subunit.</text>
</comment>
<evidence type="ECO:0000256" key="2">
    <source>
        <dbReference type="ARBA" id="ARBA00006460"/>
    </source>
</evidence>
<feature type="binding site" evidence="11">
    <location>
        <position position="904"/>
    </location>
    <ligand>
        <name>Zn(2+)</name>
        <dbReference type="ChEBI" id="CHEBI:29105"/>
        <label>2</label>
    </ligand>
</feature>
<evidence type="ECO:0000256" key="5">
    <source>
        <dbReference type="ARBA" id="ARBA00022695"/>
    </source>
</evidence>
<dbReference type="InterPro" id="IPR044893">
    <property type="entry name" value="RNA_pol_Rpb1_clamp_domain"/>
</dbReference>
<dbReference type="NCBIfam" id="TIGR02386">
    <property type="entry name" value="rpoC_TIGR"/>
    <property type="match status" value="1"/>
</dbReference>
<dbReference type="GO" id="GO:0003677">
    <property type="term" value="F:DNA binding"/>
    <property type="evidence" value="ECO:0007669"/>
    <property type="project" value="UniProtKB-UniRule"/>
</dbReference>
<dbReference type="Pfam" id="PF04998">
    <property type="entry name" value="RNA_pol_Rpb1_5"/>
    <property type="match status" value="2"/>
</dbReference>
<dbReference type="AlphaFoldDB" id="A0A948X0N0"/>
<dbReference type="GO" id="GO:0000287">
    <property type="term" value="F:magnesium ion binding"/>
    <property type="evidence" value="ECO:0007669"/>
    <property type="project" value="UniProtKB-UniRule"/>
</dbReference>
<dbReference type="Gene3D" id="1.10.150.390">
    <property type="match status" value="1"/>
</dbReference>
<dbReference type="GO" id="GO:0000428">
    <property type="term" value="C:DNA-directed RNA polymerase complex"/>
    <property type="evidence" value="ECO:0007669"/>
    <property type="project" value="UniProtKB-KW"/>
</dbReference>
<keyword evidence="8 11" id="KW-0460">Magnesium</keyword>
<dbReference type="InterPro" id="IPR042102">
    <property type="entry name" value="RNA_pol_Rpb1_3_sf"/>
</dbReference>
<feature type="binding site" evidence="11">
    <location>
        <position position="901"/>
    </location>
    <ligand>
        <name>Zn(2+)</name>
        <dbReference type="ChEBI" id="CHEBI:29105"/>
        <label>2</label>
    </ligand>
</feature>
<dbReference type="InterPro" id="IPR006592">
    <property type="entry name" value="RNA_pol_N"/>
</dbReference>
<dbReference type="CDD" id="cd02655">
    <property type="entry name" value="RNAP_beta'_C"/>
    <property type="match status" value="1"/>
</dbReference>
<dbReference type="InterPro" id="IPR045867">
    <property type="entry name" value="DNA-dir_RpoC_beta_prime"/>
</dbReference>
<organism evidence="14 15">
    <name type="scientific">Candidatus Paralactobacillus gallistercoris</name>
    <dbReference type="NCBI Taxonomy" id="2838724"/>
    <lineage>
        <taxon>Bacteria</taxon>
        <taxon>Bacillati</taxon>
        <taxon>Bacillota</taxon>
        <taxon>Bacilli</taxon>
        <taxon>Lactobacillales</taxon>
        <taxon>Lactobacillaceae</taxon>
        <taxon>Lactobacillus</taxon>
    </lineage>
</organism>
<dbReference type="Gene3D" id="1.10.132.30">
    <property type="match status" value="1"/>
</dbReference>
<feature type="binding site" evidence="11">
    <location>
        <position position="60"/>
    </location>
    <ligand>
        <name>Zn(2+)</name>
        <dbReference type="ChEBI" id="CHEBI:29105"/>
        <label>1</label>
    </ligand>
</feature>